<reference evidence="4" key="1">
    <citation type="submission" date="2020-10" db="EMBL/GenBank/DDBJ databases">
        <title>Sequencing the genomes of 1000 actinobacteria strains.</title>
        <authorList>
            <person name="Klenk H.-P."/>
        </authorList>
    </citation>
    <scope>NUCLEOTIDE SEQUENCE</scope>
    <source>
        <strain evidence="4">DSM 45354</strain>
    </source>
</reference>
<dbReference type="Pfam" id="PF00106">
    <property type="entry name" value="adh_short"/>
    <property type="match status" value="1"/>
</dbReference>
<gene>
    <name evidence="4" type="ORF">HEB94_005978</name>
</gene>
<proteinExistence type="inferred from homology"/>
<sequence>MSTTWLITGASSGFGRLLAERVASAGNHVIAVARRADRLAELATLAPNHITPVILDLTSEGAGPIVEEALRTAGGLDVLVNNAGYGLFATVEQTDDQSARAIFETNFFAMLSVLRTALPALRESAGRIVQVSSFLGQVSWPATGLYSATKSAVELLSDTLALELAPTGVRVSTIQPGVSRTGFASSVRFVAPNQTYAPTAGAFLSELSNRPIEGYGDPGLVVDAILAVVAHPQPPRRLAVGSEAFEGVRGVLQAQLDELRRWEPLSLGLTET</sequence>
<evidence type="ECO:0000256" key="3">
    <source>
        <dbReference type="RuleBase" id="RU000363"/>
    </source>
</evidence>
<dbReference type="GO" id="GO:0016491">
    <property type="term" value="F:oxidoreductase activity"/>
    <property type="evidence" value="ECO:0007669"/>
    <property type="project" value="UniProtKB-KW"/>
</dbReference>
<dbReference type="InterPro" id="IPR036291">
    <property type="entry name" value="NAD(P)-bd_dom_sf"/>
</dbReference>
<dbReference type="PROSITE" id="PS00061">
    <property type="entry name" value="ADH_SHORT"/>
    <property type="match status" value="1"/>
</dbReference>
<evidence type="ECO:0000313" key="5">
    <source>
        <dbReference type="Proteomes" id="UP000638648"/>
    </source>
</evidence>
<protein>
    <submittedName>
        <fullName evidence="4">NAD(P)-dependent dehydrogenase (Short-subunit alcohol dehydrogenase family)</fullName>
    </submittedName>
</protein>
<dbReference type="PRINTS" id="PR00080">
    <property type="entry name" value="SDRFAMILY"/>
</dbReference>
<dbReference type="Gene3D" id="3.40.50.720">
    <property type="entry name" value="NAD(P)-binding Rossmann-like Domain"/>
    <property type="match status" value="1"/>
</dbReference>
<evidence type="ECO:0000256" key="2">
    <source>
        <dbReference type="ARBA" id="ARBA00023002"/>
    </source>
</evidence>
<dbReference type="InterPro" id="IPR020904">
    <property type="entry name" value="Sc_DH/Rdtase_CS"/>
</dbReference>
<dbReference type="PANTHER" id="PTHR43976">
    <property type="entry name" value="SHORT CHAIN DEHYDROGENASE"/>
    <property type="match status" value="1"/>
</dbReference>
<dbReference type="RefSeq" id="WP_192752757.1">
    <property type="nucleotide sequence ID" value="NZ_BAABJL010000049.1"/>
</dbReference>
<organism evidence="4 5">
    <name type="scientific">Actinopolymorpha pittospori</name>
    <dbReference type="NCBI Taxonomy" id="648752"/>
    <lineage>
        <taxon>Bacteria</taxon>
        <taxon>Bacillati</taxon>
        <taxon>Actinomycetota</taxon>
        <taxon>Actinomycetes</taxon>
        <taxon>Propionibacteriales</taxon>
        <taxon>Actinopolymorphaceae</taxon>
        <taxon>Actinopolymorpha</taxon>
    </lineage>
</organism>
<name>A0A927N5Z8_9ACTN</name>
<dbReference type="PRINTS" id="PR00081">
    <property type="entry name" value="GDHRDH"/>
</dbReference>
<comment type="similarity">
    <text evidence="1 3">Belongs to the short-chain dehydrogenases/reductases (SDR) family.</text>
</comment>
<evidence type="ECO:0000313" key="4">
    <source>
        <dbReference type="EMBL" id="MBE1609130.1"/>
    </source>
</evidence>
<dbReference type="AlphaFoldDB" id="A0A927N5Z8"/>
<dbReference type="Proteomes" id="UP000638648">
    <property type="component" value="Unassembled WGS sequence"/>
</dbReference>
<dbReference type="EMBL" id="JADBEM010000001">
    <property type="protein sequence ID" value="MBE1609130.1"/>
    <property type="molecule type" value="Genomic_DNA"/>
</dbReference>
<comment type="caution">
    <text evidence="4">The sequence shown here is derived from an EMBL/GenBank/DDBJ whole genome shotgun (WGS) entry which is preliminary data.</text>
</comment>
<dbReference type="InterPro" id="IPR051911">
    <property type="entry name" value="SDR_oxidoreductase"/>
</dbReference>
<keyword evidence="2" id="KW-0560">Oxidoreductase</keyword>
<dbReference type="PANTHER" id="PTHR43976:SF16">
    <property type="entry name" value="SHORT-CHAIN DEHYDROGENASE_REDUCTASE FAMILY PROTEIN"/>
    <property type="match status" value="1"/>
</dbReference>
<evidence type="ECO:0000256" key="1">
    <source>
        <dbReference type="ARBA" id="ARBA00006484"/>
    </source>
</evidence>
<dbReference type="SUPFAM" id="SSF51735">
    <property type="entry name" value="NAD(P)-binding Rossmann-fold domains"/>
    <property type="match status" value="1"/>
</dbReference>
<keyword evidence="5" id="KW-1185">Reference proteome</keyword>
<accession>A0A927N5Z8</accession>
<dbReference type="CDD" id="cd05374">
    <property type="entry name" value="17beta-HSD-like_SDR_c"/>
    <property type="match status" value="1"/>
</dbReference>
<dbReference type="InterPro" id="IPR002347">
    <property type="entry name" value="SDR_fam"/>
</dbReference>